<dbReference type="PROSITE" id="PS50072">
    <property type="entry name" value="CSA_PPIASE_2"/>
    <property type="match status" value="1"/>
</dbReference>
<evidence type="ECO:0000259" key="3">
    <source>
        <dbReference type="PROSITE" id="PS50072"/>
    </source>
</evidence>
<organism evidence="4 5">
    <name type="scientific">Actinidia chinensis var. chinensis</name>
    <name type="common">Chinese soft-hair kiwi</name>
    <dbReference type="NCBI Taxonomy" id="1590841"/>
    <lineage>
        <taxon>Eukaryota</taxon>
        <taxon>Viridiplantae</taxon>
        <taxon>Streptophyta</taxon>
        <taxon>Embryophyta</taxon>
        <taxon>Tracheophyta</taxon>
        <taxon>Spermatophyta</taxon>
        <taxon>Magnoliopsida</taxon>
        <taxon>eudicotyledons</taxon>
        <taxon>Gunneridae</taxon>
        <taxon>Pentapetalae</taxon>
        <taxon>asterids</taxon>
        <taxon>Ericales</taxon>
        <taxon>Actinidiaceae</taxon>
        <taxon>Actinidia</taxon>
    </lineage>
</organism>
<dbReference type="Gramene" id="PSS13699">
    <property type="protein sequence ID" value="PSS13699"/>
    <property type="gene ID" value="CEY00_Acc14308"/>
</dbReference>
<evidence type="ECO:0000313" key="5">
    <source>
        <dbReference type="Proteomes" id="UP000241394"/>
    </source>
</evidence>
<dbReference type="GO" id="GO:0006457">
    <property type="term" value="P:protein folding"/>
    <property type="evidence" value="ECO:0007669"/>
    <property type="project" value="TreeGrafter"/>
</dbReference>
<reference evidence="4 5" key="1">
    <citation type="submission" date="2017-07" db="EMBL/GenBank/DDBJ databases">
        <title>An improved, manually edited Actinidia chinensis var. chinensis (kiwifruit) genome highlights the challenges associated with draft genomes and gene prediction in plants.</title>
        <authorList>
            <person name="Pilkington S."/>
            <person name="Crowhurst R."/>
            <person name="Hilario E."/>
            <person name="Nardozza S."/>
            <person name="Fraser L."/>
            <person name="Peng Y."/>
            <person name="Gunaseelan K."/>
            <person name="Simpson R."/>
            <person name="Tahir J."/>
            <person name="Deroles S."/>
            <person name="Templeton K."/>
            <person name="Luo Z."/>
            <person name="Davy M."/>
            <person name="Cheng C."/>
            <person name="Mcneilage M."/>
            <person name="Scaglione D."/>
            <person name="Liu Y."/>
            <person name="Zhang Q."/>
            <person name="Datson P."/>
            <person name="De Silva N."/>
            <person name="Gardiner S."/>
            <person name="Bassett H."/>
            <person name="Chagne D."/>
            <person name="Mccallum J."/>
            <person name="Dzierzon H."/>
            <person name="Deng C."/>
            <person name="Wang Y.-Y."/>
            <person name="Barron N."/>
            <person name="Manako K."/>
            <person name="Bowen J."/>
            <person name="Foster T."/>
            <person name="Erridge Z."/>
            <person name="Tiffin H."/>
            <person name="Waite C."/>
            <person name="Davies K."/>
            <person name="Grierson E."/>
            <person name="Laing W."/>
            <person name="Kirk R."/>
            <person name="Chen X."/>
            <person name="Wood M."/>
            <person name="Montefiori M."/>
            <person name="Brummell D."/>
            <person name="Schwinn K."/>
            <person name="Catanach A."/>
            <person name="Fullerton C."/>
            <person name="Li D."/>
            <person name="Meiyalaghan S."/>
            <person name="Nieuwenhuizen N."/>
            <person name="Read N."/>
            <person name="Prakash R."/>
            <person name="Hunter D."/>
            <person name="Zhang H."/>
            <person name="Mckenzie M."/>
            <person name="Knabel M."/>
            <person name="Harris A."/>
            <person name="Allan A."/>
            <person name="Chen A."/>
            <person name="Janssen B."/>
            <person name="Plunkett B."/>
            <person name="Dwamena C."/>
            <person name="Voogd C."/>
            <person name="Leif D."/>
            <person name="Lafferty D."/>
            <person name="Souleyre E."/>
            <person name="Varkonyi-Gasic E."/>
            <person name="Gambi F."/>
            <person name="Hanley J."/>
            <person name="Yao J.-L."/>
            <person name="Cheung J."/>
            <person name="David K."/>
            <person name="Warren B."/>
            <person name="Marsh K."/>
            <person name="Snowden K."/>
            <person name="Lin-Wang K."/>
            <person name="Brian L."/>
            <person name="Martinez-Sanchez M."/>
            <person name="Wang M."/>
            <person name="Ileperuma N."/>
            <person name="Macnee N."/>
            <person name="Campin R."/>
            <person name="Mcatee P."/>
            <person name="Drummond R."/>
            <person name="Espley R."/>
            <person name="Ireland H."/>
            <person name="Wu R."/>
            <person name="Atkinson R."/>
            <person name="Karunairetnam S."/>
            <person name="Bulley S."/>
            <person name="Chunkath S."/>
            <person name="Hanley Z."/>
            <person name="Storey R."/>
            <person name="Thrimawithana A."/>
            <person name="Thomson S."/>
            <person name="David C."/>
            <person name="Testolin R."/>
        </authorList>
    </citation>
    <scope>NUCLEOTIDE SEQUENCE [LARGE SCALE GENOMIC DNA]</scope>
    <source>
        <strain evidence="5">cv. Red5</strain>
        <tissue evidence="4">Young leaf</tissue>
    </source>
</reference>
<feature type="domain" description="PPIase cyclophilin-type" evidence="3">
    <location>
        <begin position="1"/>
        <end position="108"/>
    </location>
</feature>
<reference evidence="5" key="2">
    <citation type="journal article" date="2018" name="BMC Genomics">
        <title>A manually annotated Actinidia chinensis var. chinensis (kiwifruit) genome highlights the challenges associated with draft genomes and gene prediction in plants.</title>
        <authorList>
            <person name="Pilkington S.M."/>
            <person name="Crowhurst R."/>
            <person name="Hilario E."/>
            <person name="Nardozza S."/>
            <person name="Fraser L."/>
            <person name="Peng Y."/>
            <person name="Gunaseelan K."/>
            <person name="Simpson R."/>
            <person name="Tahir J."/>
            <person name="Deroles S.C."/>
            <person name="Templeton K."/>
            <person name="Luo Z."/>
            <person name="Davy M."/>
            <person name="Cheng C."/>
            <person name="McNeilage M."/>
            <person name="Scaglione D."/>
            <person name="Liu Y."/>
            <person name="Zhang Q."/>
            <person name="Datson P."/>
            <person name="De Silva N."/>
            <person name="Gardiner S.E."/>
            <person name="Bassett H."/>
            <person name="Chagne D."/>
            <person name="McCallum J."/>
            <person name="Dzierzon H."/>
            <person name="Deng C."/>
            <person name="Wang Y.Y."/>
            <person name="Barron L."/>
            <person name="Manako K."/>
            <person name="Bowen J."/>
            <person name="Foster T.M."/>
            <person name="Erridge Z.A."/>
            <person name="Tiffin H."/>
            <person name="Waite C.N."/>
            <person name="Davies K.M."/>
            <person name="Grierson E.P."/>
            <person name="Laing W.A."/>
            <person name="Kirk R."/>
            <person name="Chen X."/>
            <person name="Wood M."/>
            <person name="Montefiori M."/>
            <person name="Brummell D.A."/>
            <person name="Schwinn K.E."/>
            <person name="Catanach A."/>
            <person name="Fullerton C."/>
            <person name="Li D."/>
            <person name="Meiyalaghan S."/>
            <person name="Nieuwenhuizen N."/>
            <person name="Read N."/>
            <person name="Prakash R."/>
            <person name="Hunter D."/>
            <person name="Zhang H."/>
            <person name="McKenzie M."/>
            <person name="Knabel M."/>
            <person name="Harris A."/>
            <person name="Allan A.C."/>
            <person name="Gleave A."/>
            <person name="Chen A."/>
            <person name="Janssen B.J."/>
            <person name="Plunkett B."/>
            <person name="Ampomah-Dwamena C."/>
            <person name="Voogd C."/>
            <person name="Leif D."/>
            <person name="Lafferty D."/>
            <person name="Souleyre E.J.F."/>
            <person name="Varkonyi-Gasic E."/>
            <person name="Gambi F."/>
            <person name="Hanley J."/>
            <person name="Yao J.L."/>
            <person name="Cheung J."/>
            <person name="David K.M."/>
            <person name="Warren B."/>
            <person name="Marsh K."/>
            <person name="Snowden K.C."/>
            <person name="Lin-Wang K."/>
            <person name="Brian L."/>
            <person name="Martinez-Sanchez M."/>
            <person name="Wang M."/>
            <person name="Ileperuma N."/>
            <person name="Macnee N."/>
            <person name="Campin R."/>
            <person name="McAtee P."/>
            <person name="Drummond R.S.M."/>
            <person name="Espley R.V."/>
            <person name="Ireland H.S."/>
            <person name="Wu R."/>
            <person name="Atkinson R.G."/>
            <person name="Karunairetnam S."/>
            <person name="Bulley S."/>
            <person name="Chunkath S."/>
            <person name="Hanley Z."/>
            <person name="Storey R."/>
            <person name="Thrimawithana A.H."/>
            <person name="Thomson S."/>
            <person name="David C."/>
            <person name="Testolin R."/>
            <person name="Huang H."/>
            <person name="Hellens R.P."/>
            <person name="Schaffer R.J."/>
        </authorList>
    </citation>
    <scope>NUCLEOTIDE SEQUENCE [LARGE SCALE GENOMIC DNA]</scope>
    <source>
        <strain evidence="5">cv. Red5</strain>
    </source>
</reference>
<dbReference type="Gene3D" id="2.40.100.10">
    <property type="entry name" value="Cyclophilin-like"/>
    <property type="match status" value="1"/>
</dbReference>
<gene>
    <name evidence="4" type="ORF">CEY00_Acc14308</name>
</gene>
<evidence type="ECO:0000256" key="1">
    <source>
        <dbReference type="ARBA" id="ARBA00007365"/>
    </source>
</evidence>
<keyword evidence="2" id="KW-0697">Rotamase</keyword>
<proteinExistence type="inferred from homology"/>
<sequence length="112" mass="12389">MKDSFIKGGDWYTKNGYSSRSVYGQPFGDENFSLSHVGLGVVSMANSGQHSNGSQFFICMTEIPELDGKHVVFGQVLEGMDIVKLIESQEMDKNQYLQTMVVISNCGELPLD</sequence>
<comment type="catalytic activity">
    <reaction evidence="2">
        <text>[protein]-peptidylproline (omega=180) = [protein]-peptidylproline (omega=0)</text>
        <dbReference type="Rhea" id="RHEA:16237"/>
        <dbReference type="Rhea" id="RHEA-COMP:10747"/>
        <dbReference type="Rhea" id="RHEA-COMP:10748"/>
        <dbReference type="ChEBI" id="CHEBI:83833"/>
        <dbReference type="ChEBI" id="CHEBI:83834"/>
        <dbReference type="EC" id="5.2.1.8"/>
    </reaction>
</comment>
<dbReference type="EC" id="5.2.1.8" evidence="2"/>
<dbReference type="GO" id="GO:0005737">
    <property type="term" value="C:cytoplasm"/>
    <property type="evidence" value="ECO:0007669"/>
    <property type="project" value="TreeGrafter"/>
</dbReference>
<dbReference type="PANTHER" id="PTHR11071">
    <property type="entry name" value="PEPTIDYL-PROLYL CIS-TRANS ISOMERASE"/>
    <property type="match status" value="1"/>
</dbReference>
<comment type="caution">
    <text evidence="4">The sequence shown here is derived from an EMBL/GenBank/DDBJ whole genome shotgun (WGS) entry which is preliminary data.</text>
</comment>
<evidence type="ECO:0000256" key="2">
    <source>
        <dbReference type="RuleBase" id="RU363019"/>
    </source>
</evidence>
<dbReference type="GO" id="GO:0016018">
    <property type="term" value="F:cyclosporin A binding"/>
    <property type="evidence" value="ECO:0007669"/>
    <property type="project" value="TreeGrafter"/>
</dbReference>
<dbReference type="OMA" id="CGELATE"/>
<dbReference type="GO" id="GO:0003755">
    <property type="term" value="F:peptidyl-prolyl cis-trans isomerase activity"/>
    <property type="evidence" value="ECO:0007669"/>
    <property type="project" value="UniProtKB-UniRule"/>
</dbReference>
<dbReference type="OrthoDB" id="193499at2759"/>
<keyword evidence="2" id="KW-0413">Isomerase</keyword>
<dbReference type="InterPro" id="IPR002130">
    <property type="entry name" value="Cyclophilin-type_PPIase_dom"/>
</dbReference>
<dbReference type="InterPro" id="IPR029000">
    <property type="entry name" value="Cyclophilin-like_dom_sf"/>
</dbReference>
<dbReference type="SUPFAM" id="SSF50891">
    <property type="entry name" value="Cyclophilin-like"/>
    <property type="match status" value="1"/>
</dbReference>
<dbReference type="InParanoid" id="A0A2R6QRF3"/>
<dbReference type="STRING" id="1590841.A0A2R6QRF3"/>
<name>A0A2R6QRF3_ACTCC</name>
<dbReference type="PANTHER" id="PTHR11071:SF561">
    <property type="entry name" value="PEPTIDYL-PROLYL CIS-TRANS ISOMERASE D-RELATED"/>
    <property type="match status" value="1"/>
</dbReference>
<keyword evidence="5" id="KW-1185">Reference proteome</keyword>
<dbReference type="Proteomes" id="UP000241394">
    <property type="component" value="Chromosome LG13"/>
</dbReference>
<comment type="similarity">
    <text evidence="1 2">Belongs to the cyclophilin-type PPIase family.</text>
</comment>
<evidence type="ECO:0000313" key="4">
    <source>
        <dbReference type="EMBL" id="PSS13699.1"/>
    </source>
</evidence>
<protein>
    <recommendedName>
        <fullName evidence="2">Peptidyl-prolyl cis-trans isomerase</fullName>
        <shortName evidence="2">PPIase</shortName>
        <ecNumber evidence="2">5.2.1.8</ecNumber>
    </recommendedName>
</protein>
<dbReference type="EMBL" id="NKQK01000013">
    <property type="protein sequence ID" value="PSS13699.1"/>
    <property type="molecule type" value="Genomic_DNA"/>
</dbReference>
<accession>A0A2R6QRF3</accession>
<dbReference type="PRINTS" id="PR00153">
    <property type="entry name" value="CSAPPISMRASE"/>
</dbReference>
<dbReference type="AlphaFoldDB" id="A0A2R6QRF3"/>
<comment type="function">
    <text evidence="2">PPIases accelerate the folding of proteins. It catalyzes the cis-trans isomerization of proline imidic peptide bonds in oligopeptides.</text>
</comment>
<dbReference type="Pfam" id="PF00160">
    <property type="entry name" value="Pro_isomerase"/>
    <property type="match status" value="1"/>
</dbReference>